<keyword evidence="1" id="KW-0472">Membrane</keyword>
<gene>
    <name evidence="3" type="ORF">GCM10023184_46310</name>
</gene>
<dbReference type="InterPro" id="IPR051916">
    <property type="entry name" value="GPI-anchor_lipid_remodeler"/>
</dbReference>
<feature type="transmembrane region" description="Helical" evidence="1">
    <location>
        <begin position="12"/>
        <end position="33"/>
    </location>
</feature>
<accession>A0ABP8HUL5</accession>
<dbReference type="SUPFAM" id="SSF56219">
    <property type="entry name" value="DNase I-like"/>
    <property type="match status" value="1"/>
</dbReference>
<keyword evidence="1" id="KW-0812">Transmembrane</keyword>
<dbReference type="Pfam" id="PF03372">
    <property type="entry name" value="Exo_endo_phos"/>
    <property type="match status" value="1"/>
</dbReference>
<dbReference type="RefSeq" id="WP_345258424.1">
    <property type="nucleotide sequence ID" value="NZ_BAABGY010000020.1"/>
</dbReference>
<comment type="caution">
    <text evidence="3">The sequence shown here is derived from an EMBL/GenBank/DDBJ whole genome shotgun (WGS) entry which is preliminary data.</text>
</comment>
<evidence type="ECO:0000259" key="2">
    <source>
        <dbReference type="Pfam" id="PF03372"/>
    </source>
</evidence>
<dbReference type="PANTHER" id="PTHR14859:SF15">
    <property type="entry name" value="ENDONUCLEASE_EXONUCLEASE_PHOSPHATASE DOMAIN-CONTAINING PROTEIN"/>
    <property type="match status" value="1"/>
</dbReference>
<keyword evidence="4" id="KW-1185">Reference proteome</keyword>
<organism evidence="3 4">
    <name type="scientific">Flaviaesturariibacter amylovorans</name>
    <dbReference type="NCBI Taxonomy" id="1084520"/>
    <lineage>
        <taxon>Bacteria</taxon>
        <taxon>Pseudomonadati</taxon>
        <taxon>Bacteroidota</taxon>
        <taxon>Chitinophagia</taxon>
        <taxon>Chitinophagales</taxon>
        <taxon>Chitinophagaceae</taxon>
        <taxon>Flaviaestuariibacter</taxon>
    </lineage>
</organism>
<name>A0ABP8HUL5_9BACT</name>
<feature type="transmembrane region" description="Helical" evidence="1">
    <location>
        <begin position="71"/>
        <end position="90"/>
    </location>
</feature>
<dbReference type="InterPro" id="IPR005135">
    <property type="entry name" value="Endo/exonuclease/phosphatase"/>
</dbReference>
<feature type="transmembrane region" description="Helical" evidence="1">
    <location>
        <begin position="39"/>
        <end position="64"/>
    </location>
</feature>
<dbReference type="Proteomes" id="UP001501725">
    <property type="component" value="Unassembled WGS sequence"/>
</dbReference>
<dbReference type="Gene3D" id="3.60.10.10">
    <property type="entry name" value="Endonuclease/exonuclease/phosphatase"/>
    <property type="match status" value="1"/>
</dbReference>
<evidence type="ECO:0000256" key="1">
    <source>
        <dbReference type="SAM" id="Phobius"/>
    </source>
</evidence>
<proteinExistence type="predicted"/>
<protein>
    <recommendedName>
        <fullName evidence="2">Endonuclease/exonuclease/phosphatase domain-containing protein</fullName>
    </recommendedName>
</protein>
<keyword evidence="1" id="KW-1133">Transmembrane helix</keyword>
<dbReference type="PANTHER" id="PTHR14859">
    <property type="entry name" value="CALCOFLUOR WHITE HYPERSENSITIVE PROTEIN PRECURSOR"/>
    <property type="match status" value="1"/>
</dbReference>
<dbReference type="CDD" id="cd09084">
    <property type="entry name" value="EEP-2"/>
    <property type="match status" value="1"/>
</dbReference>
<evidence type="ECO:0000313" key="3">
    <source>
        <dbReference type="EMBL" id="GAA4344734.1"/>
    </source>
</evidence>
<feature type="domain" description="Endonuclease/exonuclease/phosphatase" evidence="2">
    <location>
        <begin position="110"/>
        <end position="362"/>
    </location>
</feature>
<dbReference type="InterPro" id="IPR036691">
    <property type="entry name" value="Endo/exonu/phosph_ase_sf"/>
</dbReference>
<sequence>MAGKARRLARRAFLILIWTLAAVFLLSCAAPYLDPARWWLVSFLGLGFAATLLSLLLGLVFALVIKPRYALILLGALILGIPSIAVFFALNTGSGGKVPHAPGARHLRVVQWNVARFIEQRRNNNQGSQTRQKMLEQIRAQNADILCFQEFSQATDSDHYDNLGYVRETLGYKYFYFPRGAGFKNWYGQAIFSRYPLIDSGFVAFPRPGTPEKLVWADVVIGRSILRVYTGHLQSYKLEKDDYERIEKIKNREDSLIPHSLSLWEKLRRATVLRAEQARIVRQQLDRCNYPMIVTGDLNDVPNSYTYHHVRGDLQDAFLEKGFGIGRTFNGLAPTLRIDYIFATDQFKIHRFQRIARTLSDHYMLVADLEWKR</sequence>
<dbReference type="EMBL" id="BAABGY010000020">
    <property type="protein sequence ID" value="GAA4344734.1"/>
    <property type="molecule type" value="Genomic_DNA"/>
</dbReference>
<reference evidence="4" key="1">
    <citation type="journal article" date="2019" name="Int. J. Syst. Evol. Microbiol.">
        <title>The Global Catalogue of Microorganisms (GCM) 10K type strain sequencing project: providing services to taxonomists for standard genome sequencing and annotation.</title>
        <authorList>
            <consortium name="The Broad Institute Genomics Platform"/>
            <consortium name="The Broad Institute Genome Sequencing Center for Infectious Disease"/>
            <person name="Wu L."/>
            <person name="Ma J."/>
        </authorList>
    </citation>
    <scope>NUCLEOTIDE SEQUENCE [LARGE SCALE GENOMIC DNA]</scope>
    <source>
        <strain evidence="4">JCM 17919</strain>
    </source>
</reference>
<evidence type="ECO:0000313" key="4">
    <source>
        <dbReference type="Proteomes" id="UP001501725"/>
    </source>
</evidence>
<dbReference type="PROSITE" id="PS51257">
    <property type="entry name" value="PROKAR_LIPOPROTEIN"/>
    <property type="match status" value="1"/>
</dbReference>